<sequence length="430" mass="50238">MKSLSLKSTILLFVLLITSVIQGQIASNDYKTYTKDGAWCWFSDPRAIYFENNFKRSYIGSVTSDGDIKIGYFDHESGNTFEKIIYPDFQIDDHVNPSLLFLPDGRLMAFFTGHNGGFYYAKTKEPENISEWEKITKLDLGDRLCYTNPVMLSGEDNRIYVFSRSGFDWKPSFIYSDDFGKTWSKSQSFVNKPEANIDNRPYTKVLSDGKNRIWFAITDGHPRDEPLNSIYVFYYEKGKYYKPDGSLIGKMTDMPFDQTRIAKAYDGAETRVRSWIWDIALDEKGKPVIVYTRLKEETQHRYFYARWDGQKWLHSFVAEAGKDFPRAERTKSQRNPEPHYSGGIIIDHENTDVVYYSAPVGDTFEIFRATLSEGEWAKTQVTQNSRRDNVRPFVVRNSPENVTPRLLWMSNIFYQHYTNYFSRIKMNIKK</sequence>
<reference evidence="1 2" key="1">
    <citation type="submission" date="2018-05" db="EMBL/GenBank/DDBJ databases">
        <title>Marinilabilia rubrum sp. nov., isolated from saltern sediment.</title>
        <authorList>
            <person name="Zhang R."/>
        </authorList>
    </citation>
    <scope>NUCLEOTIDE SEQUENCE [LARGE SCALE GENOMIC DNA]</scope>
    <source>
        <strain evidence="1 2">WTE16</strain>
    </source>
</reference>
<dbReference type="Proteomes" id="UP000244956">
    <property type="component" value="Unassembled WGS sequence"/>
</dbReference>
<dbReference type="InterPro" id="IPR036278">
    <property type="entry name" value="Sialidase_sf"/>
</dbReference>
<proteinExistence type="predicted"/>
<dbReference type="OrthoDB" id="258246at2"/>
<dbReference type="Gene3D" id="2.120.10.10">
    <property type="match status" value="1"/>
</dbReference>
<dbReference type="EMBL" id="QEWP01000003">
    <property type="protein sequence ID" value="PWE00387.1"/>
    <property type="molecule type" value="Genomic_DNA"/>
</dbReference>
<comment type="caution">
    <text evidence="1">The sequence shown here is derived from an EMBL/GenBank/DDBJ whole genome shotgun (WGS) entry which is preliminary data.</text>
</comment>
<evidence type="ECO:0000313" key="1">
    <source>
        <dbReference type="EMBL" id="PWE00387.1"/>
    </source>
</evidence>
<evidence type="ECO:0008006" key="3">
    <source>
        <dbReference type="Google" id="ProtNLM"/>
    </source>
</evidence>
<name>A0A2U2BBI2_9BACT</name>
<protein>
    <recommendedName>
        <fullName evidence="3">BNR repeat-containing family member</fullName>
    </recommendedName>
</protein>
<organism evidence="1 2">
    <name type="scientific">Marinilabilia rubra</name>
    <dbReference type="NCBI Taxonomy" id="2162893"/>
    <lineage>
        <taxon>Bacteria</taxon>
        <taxon>Pseudomonadati</taxon>
        <taxon>Bacteroidota</taxon>
        <taxon>Bacteroidia</taxon>
        <taxon>Marinilabiliales</taxon>
        <taxon>Marinilabiliaceae</taxon>
        <taxon>Marinilabilia</taxon>
    </lineage>
</organism>
<dbReference type="AlphaFoldDB" id="A0A2U2BBI2"/>
<dbReference type="SUPFAM" id="SSF50939">
    <property type="entry name" value="Sialidases"/>
    <property type="match status" value="1"/>
</dbReference>
<evidence type="ECO:0000313" key="2">
    <source>
        <dbReference type="Proteomes" id="UP000244956"/>
    </source>
</evidence>
<accession>A0A2U2BBI2</accession>
<dbReference type="RefSeq" id="WP_109263426.1">
    <property type="nucleotide sequence ID" value="NZ_QEWP01000003.1"/>
</dbReference>
<keyword evidence="2" id="KW-1185">Reference proteome</keyword>
<gene>
    <name evidence="1" type="ORF">DDZ16_05465</name>
</gene>
<dbReference type="CDD" id="cd15482">
    <property type="entry name" value="Sialidase_non-viral"/>
    <property type="match status" value="1"/>
</dbReference>
<dbReference type="Pfam" id="PF15892">
    <property type="entry name" value="BNR_4"/>
    <property type="match status" value="1"/>
</dbReference>